<evidence type="ECO:0000313" key="3">
    <source>
        <dbReference type="Proteomes" id="UP000326354"/>
    </source>
</evidence>
<dbReference type="AlphaFoldDB" id="A0A5S9F447"/>
<keyword evidence="3" id="KW-1185">Reference proteome</keyword>
<dbReference type="RefSeq" id="WP_151969294.1">
    <property type="nucleotide sequence ID" value="NZ_AP019860.1"/>
</dbReference>
<dbReference type="Pfam" id="PF12973">
    <property type="entry name" value="Cupin_7"/>
    <property type="match status" value="2"/>
</dbReference>
<dbReference type="InterPro" id="IPR025979">
    <property type="entry name" value="ChrR-like_cupin_dom"/>
</dbReference>
<name>A0A5S9F447_UABAM</name>
<evidence type="ECO:0000313" key="2">
    <source>
        <dbReference type="EMBL" id="BBM85178.1"/>
    </source>
</evidence>
<feature type="domain" description="ChrR-like cupin" evidence="1">
    <location>
        <begin position="9"/>
        <end position="112"/>
    </location>
</feature>
<sequence>MKINSDFTKRVVVRLEDYKWQDSPIAGVERMMLDRIGGEVARATTIVRYAPNSYFSSHRHGGGEEIFVLDGIFGDEHGEYPAGTYLRNPIGTEHTPKIGKEGAVIFVKLHQFSTEDKEQIAIDTLTEPWLEKEKYKFMPLHNFEEENVALLLLDANCKPYKEILKGGAEIFVLEGTIHDEEGSYPKGTWIRLPHMSEQQIYTKDQGAKIYIKKGHLPQN</sequence>
<dbReference type="EMBL" id="AP019860">
    <property type="protein sequence ID" value="BBM85178.1"/>
    <property type="molecule type" value="Genomic_DNA"/>
</dbReference>
<dbReference type="SUPFAM" id="SSF51182">
    <property type="entry name" value="RmlC-like cupins"/>
    <property type="match status" value="2"/>
</dbReference>
<organism evidence="2 3">
    <name type="scientific">Uabimicrobium amorphum</name>
    <dbReference type="NCBI Taxonomy" id="2596890"/>
    <lineage>
        <taxon>Bacteria</taxon>
        <taxon>Pseudomonadati</taxon>
        <taxon>Planctomycetota</taxon>
        <taxon>Candidatus Uabimicrobiia</taxon>
        <taxon>Candidatus Uabimicrobiales</taxon>
        <taxon>Candidatus Uabimicrobiaceae</taxon>
        <taxon>Candidatus Uabimicrobium</taxon>
    </lineage>
</organism>
<dbReference type="CDD" id="cd20303">
    <property type="entry name" value="cupin_ChrR_1"/>
    <property type="match status" value="1"/>
</dbReference>
<accession>A0A5S9F447</accession>
<dbReference type="KEGG" id="uam:UABAM_03541"/>
<protein>
    <recommendedName>
        <fullName evidence="1">ChrR-like cupin domain-containing protein</fullName>
    </recommendedName>
</protein>
<dbReference type="Proteomes" id="UP000326354">
    <property type="component" value="Chromosome"/>
</dbReference>
<dbReference type="OrthoDB" id="9801227at2"/>
<gene>
    <name evidence="2" type="ORF">UABAM_03541</name>
</gene>
<dbReference type="Gene3D" id="2.60.120.10">
    <property type="entry name" value="Jelly Rolls"/>
    <property type="match status" value="1"/>
</dbReference>
<feature type="domain" description="ChrR-like cupin" evidence="1">
    <location>
        <begin position="118"/>
        <end position="216"/>
    </location>
</feature>
<reference evidence="2 3" key="1">
    <citation type="submission" date="2019-08" db="EMBL/GenBank/DDBJ databases">
        <title>Complete genome sequence of Candidatus Uab amorphum.</title>
        <authorList>
            <person name="Shiratori T."/>
            <person name="Suzuki S."/>
            <person name="Kakizawa Y."/>
            <person name="Ishida K."/>
        </authorList>
    </citation>
    <scope>NUCLEOTIDE SEQUENCE [LARGE SCALE GENOMIC DNA]</scope>
    <source>
        <strain evidence="2 3">SRT547</strain>
    </source>
</reference>
<proteinExistence type="predicted"/>
<dbReference type="InterPro" id="IPR011051">
    <property type="entry name" value="RmlC_Cupin_sf"/>
</dbReference>
<evidence type="ECO:0000259" key="1">
    <source>
        <dbReference type="Pfam" id="PF12973"/>
    </source>
</evidence>
<dbReference type="InterPro" id="IPR014710">
    <property type="entry name" value="RmlC-like_jellyroll"/>
</dbReference>